<dbReference type="GO" id="GO:0051287">
    <property type="term" value="F:NAD binding"/>
    <property type="evidence" value="ECO:0007669"/>
    <property type="project" value="InterPro"/>
</dbReference>
<keyword evidence="3 5" id="KW-0862">Zinc</keyword>
<comment type="catalytic activity">
    <reaction evidence="5">
        <text>L-histidinol + 2 NAD(+) + H2O = L-histidine + 2 NADH + 3 H(+)</text>
        <dbReference type="Rhea" id="RHEA:20641"/>
        <dbReference type="ChEBI" id="CHEBI:15377"/>
        <dbReference type="ChEBI" id="CHEBI:15378"/>
        <dbReference type="ChEBI" id="CHEBI:57540"/>
        <dbReference type="ChEBI" id="CHEBI:57595"/>
        <dbReference type="ChEBI" id="CHEBI:57699"/>
        <dbReference type="ChEBI" id="CHEBI:57945"/>
        <dbReference type="EC" id="1.1.1.23"/>
    </reaction>
</comment>
<dbReference type="EC" id="1.1.1.23" evidence="5"/>
<sequence length="443" mass="47144">MTCRILTLRNEQEWPGASQWLKGRCAPDESMENTVRGMLAAVRVNGDEALVSYTRRFDCPDFAPPLRVSGRDIARAAAQISVKHREQISGAAANIRDFHEAQMEKSWFMTRPDGGILGQKITPVDAAGLYVPGGQGGNTPLVSTLLMNAIPAQTAGVPRIAVCTPPRQDGSINPHILAAAHLLGIGEIYRVGGAWAIAAMTFGTESLPPVDIIAGPGNIWVTTAKRLCRGTVGIDMIAGPSEVLILADSSANPAFVAADMLSQAEHDPLASALCITDDDRLAETLQQELQKQCATLPRSQTAARALRDWGAIVVTSDMNTAIAIANLVAPEHLELCTRDPWALLPRIRHAGAVFLGQHSPEAVGDYYAGPNHVLPTMGTARFASALSVQTFCKKTSIVAVSPSFVREHAAAIADLARLEGLEAHARSVEARLPREKAEAANGG</sequence>
<evidence type="ECO:0000256" key="3">
    <source>
        <dbReference type="ARBA" id="ARBA00022833"/>
    </source>
</evidence>
<evidence type="ECO:0000256" key="2">
    <source>
        <dbReference type="ARBA" id="ARBA00022723"/>
    </source>
</evidence>
<name>A0A1J1E3S6_9BACT</name>
<feature type="active site" description="Proton acceptor" evidence="5 7">
    <location>
        <position position="332"/>
    </location>
</feature>
<evidence type="ECO:0000256" key="9">
    <source>
        <dbReference type="PIRSR" id="PIRSR000099-4"/>
    </source>
</evidence>
<proteinExistence type="inferred from homology"/>
<keyword evidence="5" id="KW-0520">NAD</keyword>
<dbReference type="GO" id="GO:0005829">
    <property type="term" value="C:cytosol"/>
    <property type="evidence" value="ECO:0007669"/>
    <property type="project" value="TreeGrafter"/>
</dbReference>
<feature type="binding site" evidence="5 9">
    <location>
        <position position="365"/>
    </location>
    <ligand>
        <name>Zn(2+)</name>
        <dbReference type="ChEBI" id="CHEBI:29105"/>
    </ligand>
</feature>
<evidence type="ECO:0000256" key="6">
    <source>
        <dbReference type="PIRNR" id="PIRNR000099"/>
    </source>
</evidence>
<evidence type="ECO:0000256" key="5">
    <source>
        <dbReference type="HAMAP-Rule" id="MF_01024"/>
    </source>
</evidence>
<keyword evidence="12" id="KW-1185">Reference proteome</keyword>
<dbReference type="PROSITE" id="PS00611">
    <property type="entry name" value="HISOL_DEHYDROGENASE"/>
    <property type="match status" value="1"/>
</dbReference>
<dbReference type="SUPFAM" id="SSF53720">
    <property type="entry name" value="ALDH-like"/>
    <property type="match status" value="1"/>
</dbReference>
<dbReference type="HAMAP" id="MF_01024">
    <property type="entry name" value="HisD"/>
    <property type="match status" value="1"/>
</dbReference>
<keyword evidence="5" id="KW-0368">Histidine biosynthesis</keyword>
<feature type="binding site" evidence="5 9">
    <location>
        <position position="263"/>
    </location>
    <ligand>
        <name>Zn(2+)</name>
        <dbReference type="ChEBI" id="CHEBI:29105"/>
    </ligand>
</feature>
<dbReference type="PANTHER" id="PTHR21256:SF2">
    <property type="entry name" value="HISTIDINE BIOSYNTHESIS TRIFUNCTIONAL PROTEIN"/>
    <property type="match status" value="1"/>
</dbReference>
<dbReference type="InterPro" id="IPR001692">
    <property type="entry name" value="Histidinol_DH_CS"/>
</dbReference>
<dbReference type="GO" id="GO:0008270">
    <property type="term" value="F:zinc ion binding"/>
    <property type="evidence" value="ECO:0007669"/>
    <property type="project" value="UniProtKB-UniRule"/>
</dbReference>
<dbReference type="PIRSF" id="PIRSF000099">
    <property type="entry name" value="Histidinol_dh"/>
    <property type="match status" value="1"/>
</dbReference>
<reference evidence="11 12" key="1">
    <citation type="journal article" date="2017" name="ISME J.">
        <title>Genome of 'Ca. Desulfovibrio trichonymphae', an H2-oxidizing bacterium in a tripartite symbiotic system within a protist cell in the termite gut.</title>
        <authorList>
            <person name="Kuwahara H."/>
            <person name="Yuki M."/>
            <person name="Izawa K."/>
            <person name="Ohkuma M."/>
            <person name="Hongoh Y."/>
        </authorList>
    </citation>
    <scope>NUCLEOTIDE SEQUENCE [LARGE SCALE GENOMIC DNA]</scope>
    <source>
        <strain evidence="11 12">Rs-N31</strain>
    </source>
</reference>
<dbReference type="CDD" id="cd06572">
    <property type="entry name" value="Histidinol_dh"/>
    <property type="match status" value="1"/>
</dbReference>
<dbReference type="PANTHER" id="PTHR21256">
    <property type="entry name" value="HISTIDINOL DEHYDROGENASE HDH"/>
    <property type="match status" value="1"/>
</dbReference>
<feature type="binding site" evidence="5 9">
    <location>
        <position position="266"/>
    </location>
    <ligand>
        <name>Zn(2+)</name>
        <dbReference type="ChEBI" id="CHEBI:29105"/>
    </ligand>
</feature>
<dbReference type="EMBL" id="AP017368">
    <property type="protein sequence ID" value="BAV92096.1"/>
    <property type="molecule type" value="Genomic_DNA"/>
</dbReference>
<evidence type="ECO:0000256" key="8">
    <source>
        <dbReference type="PIRSR" id="PIRSR000099-3"/>
    </source>
</evidence>
<evidence type="ECO:0000313" key="11">
    <source>
        <dbReference type="EMBL" id="BAV92096.1"/>
    </source>
</evidence>
<dbReference type="Gene3D" id="3.40.50.1980">
    <property type="entry name" value="Nitrogenase molybdenum iron protein domain"/>
    <property type="match status" value="2"/>
</dbReference>
<feature type="binding site" evidence="5 8">
    <location>
        <position position="266"/>
    </location>
    <ligand>
        <name>substrate</name>
    </ligand>
</feature>
<dbReference type="Pfam" id="PF00815">
    <property type="entry name" value="Histidinol_dh"/>
    <property type="match status" value="1"/>
</dbReference>
<evidence type="ECO:0000256" key="4">
    <source>
        <dbReference type="ARBA" id="ARBA00023002"/>
    </source>
</evidence>
<dbReference type="GO" id="GO:0004399">
    <property type="term" value="F:histidinol dehydrogenase activity"/>
    <property type="evidence" value="ECO:0007669"/>
    <property type="project" value="UniProtKB-UniRule"/>
</dbReference>
<dbReference type="OrthoDB" id="9805269at2"/>
<dbReference type="NCBIfam" id="TIGR00069">
    <property type="entry name" value="hisD"/>
    <property type="match status" value="1"/>
</dbReference>
<feature type="binding site" evidence="5 8">
    <location>
        <position position="241"/>
    </location>
    <ligand>
        <name>substrate</name>
    </ligand>
</feature>
<feature type="binding site" evidence="5 8">
    <location>
        <position position="419"/>
    </location>
    <ligand>
        <name>substrate</name>
    </ligand>
</feature>
<comment type="cofactor">
    <cofactor evidence="5 9">
        <name>Zn(2+)</name>
        <dbReference type="ChEBI" id="CHEBI:29105"/>
    </cofactor>
    <text evidence="5 9">Binds 1 zinc ion per subunit.</text>
</comment>
<dbReference type="FunFam" id="3.40.50.1980:FF:000026">
    <property type="entry name" value="Histidinol dehydrogenase"/>
    <property type="match status" value="1"/>
</dbReference>
<feature type="binding site" evidence="5 8">
    <location>
        <position position="263"/>
    </location>
    <ligand>
        <name>substrate</name>
    </ligand>
</feature>
<dbReference type="InterPro" id="IPR012131">
    <property type="entry name" value="Hstdl_DH"/>
</dbReference>
<evidence type="ECO:0000256" key="10">
    <source>
        <dbReference type="RuleBase" id="RU004175"/>
    </source>
</evidence>
<dbReference type="KEGG" id="dtr:RSDT_0584"/>
<comment type="function">
    <text evidence="5">Catalyzes the sequential NAD-dependent oxidations of L-histidinol to L-histidinaldehyde and then to L-histidine.</text>
</comment>
<evidence type="ECO:0000256" key="7">
    <source>
        <dbReference type="PIRSR" id="PIRSR000099-1"/>
    </source>
</evidence>
<feature type="binding site" evidence="5 8">
    <location>
        <position position="365"/>
    </location>
    <ligand>
        <name>substrate</name>
    </ligand>
</feature>
<evidence type="ECO:0000256" key="1">
    <source>
        <dbReference type="ARBA" id="ARBA00010178"/>
    </source>
</evidence>
<dbReference type="UniPathway" id="UPA00031">
    <property type="reaction ID" value="UER00014"/>
</dbReference>
<comment type="similarity">
    <text evidence="1 5 6 10">Belongs to the histidinol dehydrogenase family.</text>
</comment>
<feature type="active site" description="Proton acceptor" evidence="5 7">
    <location>
        <position position="331"/>
    </location>
</feature>
<accession>A0A1J1E3S6</accession>
<comment type="caution">
    <text evidence="5">Lacks conserved residue(s) required for the propagation of feature annotation.</text>
</comment>
<feature type="binding site" evidence="5 8">
    <location>
        <position position="424"/>
    </location>
    <ligand>
        <name>substrate</name>
    </ligand>
</feature>
<gene>
    <name evidence="5 11" type="primary">hisD</name>
    <name evidence="11" type="ORF">RSDT_0584</name>
</gene>
<dbReference type="Proteomes" id="UP000242645">
    <property type="component" value="Chromosome"/>
</dbReference>
<feature type="binding site" evidence="5 8">
    <location>
        <position position="332"/>
    </location>
    <ligand>
        <name>substrate</name>
    </ligand>
</feature>
<comment type="pathway">
    <text evidence="5">Amino-acid biosynthesis; L-histidine biosynthesis; L-histidine from 5-phospho-alpha-D-ribose 1-diphosphate: step 9/9.</text>
</comment>
<dbReference type="InterPro" id="IPR016161">
    <property type="entry name" value="Ald_DH/histidinol_DH"/>
</dbReference>
<protein>
    <recommendedName>
        <fullName evidence="5">Histidinol dehydrogenase</fullName>
        <shortName evidence="5">HDH</shortName>
        <ecNumber evidence="5">1.1.1.23</ecNumber>
    </recommendedName>
</protein>
<dbReference type="RefSeq" id="WP_096399614.1">
    <property type="nucleotide sequence ID" value="NZ_AP017368.1"/>
</dbReference>
<keyword evidence="5" id="KW-0028">Amino-acid biosynthesis</keyword>
<dbReference type="GO" id="GO:0000105">
    <property type="term" value="P:L-histidine biosynthetic process"/>
    <property type="evidence" value="ECO:0007669"/>
    <property type="project" value="UniProtKB-UniRule"/>
</dbReference>
<dbReference type="AlphaFoldDB" id="A0A1J1E3S6"/>
<keyword evidence="2 5" id="KW-0479">Metal-binding</keyword>
<dbReference type="Gene3D" id="1.20.5.1300">
    <property type="match status" value="1"/>
</dbReference>
<dbReference type="InterPro" id="IPR022695">
    <property type="entry name" value="Histidinol_DH_monofunct"/>
</dbReference>
<feature type="binding site" evidence="5 9">
    <location>
        <position position="424"/>
    </location>
    <ligand>
        <name>Zn(2+)</name>
        <dbReference type="ChEBI" id="CHEBI:29105"/>
    </ligand>
</feature>
<organism evidence="11 12">
    <name type="scientific">Candidatus Desulfovibrio trichonymphae</name>
    <dbReference type="NCBI Taxonomy" id="1725232"/>
    <lineage>
        <taxon>Bacteria</taxon>
        <taxon>Pseudomonadati</taxon>
        <taxon>Thermodesulfobacteriota</taxon>
        <taxon>Desulfovibrionia</taxon>
        <taxon>Desulfovibrionales</taxon>
        <taxon>Desulfovibrionaceae</taxon>
        <taxon>Desulfovibrio</taxon>
    </lineage>
</organism>
<dbReference type="FunFam" id="3.40.50.1980:FF:000001">
    <property type="entry name" value="Histidinol dehydrogenase"/>
    <property type="match status" value="1"/>
</dbReference>
<evidence type="ECO:0000313" key="12">
    <source>
        <dbReference type="Proteomes" id="UP000242645"/>
    </source>
</evidence>
<dbReference type="PRINTS" id="PR00083">
    <property type="entry name" value="HOLDHDRGNASE"/>
</dbReference>
<keyword evidence="4 5" id="KW-0560">Oxidoreductase</keyword>